<dbReference type="PROSITE" id="PS51257">
    <property type="entry name" value="PROKAR_LIPOPROTEIN"/>
    <property type="match status" value="1"/>
</dbReference>
<dbReference type="EMBL" id="FSRA01000001">
    <property type="protein sequence ID" value="SIN84738.1"/>
    <property type="molecule type" value="Genomic_DNA"/>
</dbReference>
<evidence type="ECO:0000313" key="1">
    <source>
        <dbReference type="EMBL" id="SIN84738.1"/>
    </source>
</evidence>
<dbReference type="Gene3D" id="2.60.40.2970">
    <property type="match status" value="1"/>
</dbReference>
<accession>A0A1N6EP11</accession>
<protein>
    <recommendedName>
        <fullName evidence="3">Protease</fullName>
    </recommendedName>
</protein>
<gene>
    <name evidence="1" type="ORF">SAMN04488055_1738</name>
</gene>
<dbReference type="STRING" id="536979.SAMN04488055_1738"/>
<organism evidence="1 2">
    <name type="scientific">Chitinophaga niabensis</name>
    <dbReference type="NCBI Taxonomy" id="536979"/>
    <lineage>
        <taxon>Bacteria</taxon>
        <taxon>Pseudomonadati</taxon>
        <taxon>Bacteroidota</taxon>
        <taxon>Chitinophagia</taxon>
        <taxon>Chitinophagales</taxon>
        <taxon>Chitinophagaceae</taxon>
        <taxon>Chitinophaga</taxon>
    </lineage>
</organism>
<dbReference type="Proteomes" id="UP000185003">
    <property type="component" value="Unassembled WGS sequence"/>
</dbReference>
<evidence type="ECO:0000313" key="2">
    <source>
        <dbReference type="Proteomes" id="UP000185003"/>
    </source>
</evidence>
<proteinExistence type="predicted"/>
<name>A0A1N6EP11_9BACT</name>
<dbReference type="OrthoDB" id="711001at2"/>
<reference evidence="1 2" key="1">
    <citation type="submission" date="2016-11" db="EMBL/GenBank/DDBJ databases">
        <authorList>
            <person name="Jaros S."/>
            <person name="Januszkiewicz K."/>
            <person name="Wedrychowicz H."/>
        </authorList>
    </citation>
    <scope>NUCLEOTIDE SEQUENCE [LARGE SCALE GENOMIC DNA]</scope>
    <source>
        <strain evidence="1 2">DSM 24787</strain>
    </source>
</reference>
<evidence type="ECO:0008006" key="3">
    <source>
        <dbReference type="Google" id="ProtNLM"/>
    </source>
</evidence>
<dbReference type="AlphaFoldDB" id="A0A1N6EP11"/>
<sequence length="155" mass="17028">MKNLLVLITCFTFAACGNMQKNTATGNELITEISVPETVKAGNPVPLKFTVRNPASKELKFCKWHTPFEGFMAMFLDITDTSGAHVQYRGAMAKRIMPPPEEAYIKVPAGDSVSVEIDLLKGYQLTAPGKYKIVYQAGGMSGLTKVNETFLNLVY</sequence>
<dbReference type="RefSeq" id="WP_074238858.1">
    <property type="nucleotide sequence ID" value="NZ_FSRA01000001.1"/>
</dbReference>
<keyword evidence="2" id="KW-1185">Reference proteome</keyword>